<dbReference type="AlphaFoldDB" id="A0AB34K797"/>
<evidence type="ECO:0000256" key="4">
    <source>
        <dbReference type="ARBA" id="ARBA00023002"/>
    </source>
</evidence>
<keyword evidence="6" id="KW-0539">Nucleus</keyword>
<evidence type="ECO:0000256" key="6">
    <source>
        <dbReference type="ARBA" id="ARBA00023242"/>
    </source>
</evidence>
<keyword evidence="3" id="KW-0479">Metal-binding</keyword>
<dbReference type="PANTHER" id="PTHR12461">
    <property type="entry name" value="HYPOXIA-INDUCIBLE FACTOR 1 ALPHA INHIBITOR-RELATED"/>
    <property type="match status" value="1"/>
</dbReference>
<dbReference type="Pfam" id="PF13621">
    <property type="entry name" value="Cupin_8"/>
    <property type="match status" value="1"/>
</dbReference>
<dbReference type="GO" id="GO:0005634">
    <property type="term" value="C:nucleus"/>
    <property type="evidence" value="ECO:0007669"/>
    <property type="project" value="UniProtKB-SubCell"/>
</dbReference>
<evidence type="ECO:0000313" key="9">
    <source>
        <dbReference type="Proteomes" id="UP001515480"/>
    </source>
</evidence>
<dbReference type="Proteomes" id="UP001515480">
    <property type="component" value="Unassembled WGS sequence"/>
</dbReference>
<gene>
    <name evidence="8" type="ORF">AB1Y20_001097</name>
</gene>
<accession>A0AB34K797</accession>
<evidence type="ECO:0000256" key="3">
    <source>
        <dbReference type="ARBA" id="ARBA00022723"/>
    </source>
</evidence>
<evidence type="ECO:0000256" key="2">
    <source>
        <dbReference type="ARBA" id="ARBA00004123"/>
    </source>
</evidence>
<feature type="domain" description="JmjC" evidence="7">
    <location>
        <begin position="106"/>
        <end position="251"/>
    </location>
</feature>
<keyword evidence="9" id="KW-1185">Reference proteome</keyword>
<evidence type="ECO:0000256" key="1">
    <source>
        <dbReference type="ARBA" id="ARBA00001954"/>
    </source>
</evidence>
<reference evidence="8 9" key="1">
    <citation type="journal article" date="2024" name="Science">
        <title>Giant polyketide synthase enzymes in the biosynthesis of giant marine polyether toxins.</title>
        <authorList>
            <person name="Fallon T.R."/>
            <person name="Shende V.V."/>
            <person name="Wierzbicki I.H."/>
            <person name="Pendleton A.L."/>
            <person name="Watervoot N.F."/>
            <person name="Auber R.P."/>
            <person name="Gonzalez D.J."/>
            <person name="Wisecaver J.H."/>
            <person name="Moore B.S."/>
        </authorList>
    </citation>
    <scope>NUCLEOTIDE SEQUENCE [LARGE SCALE GENOMIC DNA]</scope>
    <source>
        <strain evidence="8 9">12B1</strain>
    </source>
</reference>
<sequence>MLRPLLLQSEIALAWSRSGRWTPLALASALGDAHVSVKQSLRARHFMYTAQGRADILRDAADETQVELLRASDFFAGLDQVSPHRYFTSPVEQLDAVASTQLLEDATGWECLTCRTAPAGGVRPWLQLWAGTAAACTQAHYDVADNVFVQCSGTKEFLLYPPRAAEKMHFYPDAHPRARKAQLCVEHPDLARHPRAAALPPPVRVVLEPGDALFLPAFYIHHVTALTPSVSLNVFSESAIKLAAGVPLALPPPLHAAWPLELRRRGLAELLSQLLHGLGMPPLSAVVADLLASRFAPLDDCLASHVAPADGAAGHRRQRRPPQAPSWDELRPALTAHCEECLECFAQLRQVVHEASHPLREPVHNHQFEMSPLIRDEAQCDGSEIHYSAVRDLTVAHLIELLSVRLFGAVHMQEELKRMIDT</sequence>
<proteinExistence type="predicted"/>
<name>A0AB34K797_PRYPA</name>
<keyword evidence="5" id="KW-0408">Iron</keyword>
<evidence type="ECO:0000313" key="8">
    <source>
        <dbReference type="EMBL" id="KAL1530181.1"/>
    </source>
</evidence>
<dbReference type="PROSITE" id="PS51184">
    <property type="entry name" value="JMJC"/>
    <property type="match status" value="1"/>
</dbReference>
<comment type="subcellular location">
    <subcellularLocation>
        <location evidence="2">Nucleus</location>
    </subcellularLocation>
</comment>
<dbReference type="InterPro" id="IPR041667">
    <property type="entry name" value="Cupin_8"/>
</dbReference>
<dbReference type="GO" id="GO:0016491">
    <property type="term" value="F:oxidoreductase activity"/>
    <property type="evidence" value="ECO:0007669"/>
    <property type="project" value="UniProtKB-KW"/>
</dbReference>
<dbReference type="EMBL" id="JBGBPQ010000001">
    <property type="protein sequence ID" value="KAL1530181.1"/>
    <property type="molecule type" value="Genomic_DNA"/>
</dbReference>
<dbReference type="InterPro" id="IPR003347">
    <property type="entry name" value="JmjC_dom"/>
</dbReference>
<comment type="cofactor">
    <cofactor evidence="1">
        <name>Fe(2+)</name>
        <dbReference type="ChEBI" id="CHEBI:29033"/>
    </cofactor>
</comment>
<evidence type="ECO:0000259" key="7">
    <source>
        <dbReference type="PROSITE" id="PS51184"/>
    </source>
</evidence>
<dbReference type="GO" id="GO:0046872">
    <property type="term" value="F:metal ion binding"/>
    <property type="evidence" value="ECO:0007669"/>
    <property type="project" value="UniProtKB-KW"/>
</dbReference>
<evidence type="ECO:0000256" key="5">
    <source>
        <dbReference type="ARBA" id="ARBA00023004"/>
    </source>
</evidence>
<organism evidence="8 9">
    <name type="scientific">Prymnesium parvum</name>
    <name type="common">Toxic golden alga</name>
    <dbReference type="NCBI Taxonomy" id="97485"/>
    <lineage>
        <taxon>Eukaryota</taxon>
        <taxon>Haptista</taxon>
        <taxon>Haptophyta</taxon>
        <taxon>Prymnesiophyceae</taxon>
        <taxon>Prymnesiales</taxon>
        <taxon>Prymnesiaceae</taxon>
        <taxon>Prymnesium</taxon>
    </lineage>
</organism>
<dbReference type="InterPro" id="IPR014710">
    <property type="entry name" value="RmlC-like_jellyroll"/>
</dbReference>
<dbReference type="SMART" id="SM00558">
    <property type="entry name" value="JmjC"/>
    <property type="match status" value="1"/>
</dbReference>
<comment type="caution">
    <text evidence="8">The sequence shown here is derived from an EMBL/GenBank/DDBJ whole genome shotgun (WGS) entry which is preliminary data.</text>
</comment>
<keyword evidence="4" id="KW-0560">Oxidoreductase</keyword>
<protein>
    <recommendedName>
        <fullName evidence="7">JmjC domain-containing protein</fullName>
    </recommendedName>
</protein>
<dbReference type="SUPFAM" id="SSF51197">
    <property type="entry name" value="Clavaminate synthase-like"/>
    <property type="match status" value="1"/>
</dbReference>
<dbReference type="Gene3D" id="2.60.120.10">
    <property type="entry name" value="Jelly Rolls"/>
    <property type="match status" value="1"/>
</dbReference>
<dbReference type="PANTHER" id="PTHR12461:SF106">
    <property type="entry name" value="BIFUNCTIONAL PEPTIDASE AND ARGINYL-HYDROXYLASE JMJD5"/>
    <property type="match status" value="1"/>
</dbReference>